<evidence type="ECO:0000256" key="1">
    <source>
        <dbReference type="SAM" id="MobiDB-lite"/>
    </source>
</evidence>
<dbReference type="PRINTS" id="PR01217">
    <property type="entry name" value="PRICHEXTENSN"/>
</dbReference>
<proteinExistence type="predicted"/>
<sequence>MAFDTAGSSHTASYNHPKVPSASKKSKFKSKSTPIPVTAPVKPTPTSAPLKPTVTPVPVKRTPTPAWVKRTPTPAWVKRTPTPATVKPTPTSVPGVKPTPQNPPKPKKKATPTPEPKLETPPFTSIASLSGLLSITKPTDIPDLVRHLISFAEQSTENSRTVALLARSLDESMRVLHPAPRCKAGADTGPTASAFGAALAKAACERFTTLLAAPPFLLSFLKPEDADRSRWLYRAGTFVADLFAVSLISTTHFAHLLATVLAEDLLPSLLSPDAPHHDRFTKRIEILRCMLYGRAKINLSLDREEWFALISKVKEGCKERLQGSEVYKSACETAHDAKVLEAERKLEARAAKKEWEEEKGKYPPVQVQTLLRQALDSKLKDIFNDAHYTSRKEPIPKAKATSAHSTSFQEPFTEKFRSAHAQKEELESVCKKLDALITGKVPNCIRVLPPVAESPDGEWEEFSREVESRLDNEEPLSPLEGDLFAPLIDQGGDPAPVAHQAPQVRNAIQKPSSSSKRKREEDNSDSEDEQEVGIKDEVEVDDKTWLAERLKKAQQYKNDLRMKKKVKF</sequence>
<comment type="caution">
    <text evidence="2">The sequence shown here is derived from an EMBL/GenBank/DDBJ whole genome shotgun (WGS) entry which is preliminary data.</text>
</comment>
<dbReference type="OrthoDB" id="10374134at2759"/>
<gene>
    <name evidence="2" type="ORF">D9611_012154</name>
</gene>
<keyword evidence="3" id="KW-1185">Reference proteome</keyword>
<feature type="region of interest" description="Disordered" evidence="1">
    <location>
        <begin position="1"/>
        <end position="122"/>
    </location>
</feature>
<evidence type="ECO:0000313" key="2">
    <source>
        <dbReference type="EMBL" id="KAF5335464.1"/>
    </source>
</evidence>
<organism evidence="2 3">
    <name type="scientific">Ephemerocybe angulata</name>
    <dbReference type="NCBI Taxonomy" id="980116"/>
    <lineage>
        <taxon>Eukaryota</taxon>
        <taxon>Fungi</taxon>
        <taxon>Dikarya</taxon>
        <taxon>Basidiomycota</taxon>
        <taxon>Agaricomycotina</taxon>
        <taxon>Agaricomycetes</taxon>
        <taxon>Agaricomycetidae</taxon>
        <taxon>Agaricales</taxon>
        <taxon>Agaricineae</taxon>
        <taxon>Psathyrellaceae</taxon>
        <taxon>Ephemerocybe</taxon>
    </lineage>
</organism>
<feature type="compositionally biased region" description="Basic and acidic residues" evidence="1">
    <location>
        <begin position="461"/>
        <end position="472"/>
    </location>
</feature>
<accession>A0A8H5C5D1</accession>
<feature type="compositionally biased region" description="Polar residues" evidence="1">
    <location>
        <begin position="1"/>
        <end position="14"/>
    </location>
</feature>
<dbReference type="Proteomes" id="UP000541558">
    <property type="component" value="Unassembled WGS sequence"/>
</dbReference>
<dbReference type="AlphaFoldDB" id="A0A8H5C5D1"/>
<name>A0A8H5C5D1_9AGAR</name>
<feature type="compositionally biased region" description="Low complexity" evidence="1">
    <location>
        <begin position="49"/>
        <end position="65"/>
    </location>
</feature>
<evidence type="ECO:0000313" key="3">
    <source>
        <dbReference type="Proteomes" id="UP000541558"/>
    </source>
</evidence>
<feature type="compositionally biased region" description="Low complexity" evidence="1">
    <location>
        <begin position="80"/>
        <end position="99"/>
    </location>
</feature>
<feature type="region of interest" description="Disordered" evidence="1">
    <location>
        <begin position="452"/>
        <end position="536"/>
    </location>
</feature>
<feature type="compositionally biased region" description="Acidic residues" evidence="1">
    <location>
        <begin position="522"/>
        <end position="531"/>
    </location>
</feature>
<reference evidence="2 3" key="1">
    <citation type="journal article" date="2020" name="ISME J.">
        <title>Uncovering the hidden diversity of litter-decomposition mechanisms in mushroom-forming fungi.</title>
        <authorList>
            <person name="Floudas D."/>
            <person name="Bentzer J."/>
            <person name="Ahren D."/>
            <person name="Johansson T."/>
            <person name="Persson P."/>
            <person name="Tunlid A."/>
        </authorList>
    </citation>
    <scope>NUCLEOTIDE SEQUENCE [LARGE SCALE GENOMIC DNA]</scope>
    <source>
        <strain evidence="2 3">CBS 175.51</strain>
    </source>
</reference>
<protein>
    <submittedName>
        <fullName evidence="2">Uncharacterized protein</fullName>
    </submittedName>
</protein>
<dbReference type="EMBL" id="JAACJK010000061">
    <property type="protein sequence ID" value="KAF5335464.1"/>
    <property type="molecule type" value="Genomic_DNA"/>
</dbReference>